<dbReference type="Proteomes" id="UP000780801">
    <property type="component" value="Unassembled WGS sequence"/>
</dbReference>
<reference evidence="5" key="1">
    <citation type="journal article" date="2020" name="Fungal Divers.">
        <title>Resolving the Mortierellaceae phylogeny through synthesis of multi-gene phylogenetics and phylogenomics.</title>
        <authorList>
            <person name="Vandepol N."/>
            <person name="Liber J."/>
            <person name="Desiro A."/>
            <person name="Na H."/>
            <person name="Kennedy M."/>
            <person name="Barry K."/>
            <person name="Grigoriev I.V."/>
            <person name="Miller A.N."/>
            <person name="O'Donnell K."/>
            <person name="Stajich J.E."/>
            <person name="Bonito G."/>
        </authorList>
    </citation>
    <scope>NUCLEOTIDE SEQUENCE</scope>
    <source>
        <strain evidence="5">KOD1015</strain>
    </source>
</reference>
<dbReference type="OrthoDB" id="252020at2759"/>
<feature type="compositionally biased region" description="Low complexity" evidence="3">
    <location>
        <begin position="108"/>
        <end position="119"/>
    </location>
</feature>
<dbReference type="GO" id="GO:0000398">
    <property type="term" value="P:mRNA splicing, via spliceosome"/>
    <property type="evidence" value="ECO:0007669"/>
    <property type="project" value="TreeGrafter"/>
</dbReference>
<feature type="region of interest" description="Disordered" evidence="3">
    <location>
        <begin position="1"/>
        <end position="151"/>
    </location>
</feature>
<dbReference type="PANTHER" id="PTHR15481:SF0">
    <property type="entry name" value="LD23870P-RELATED"/>
    <property type="match status" value="1"/>
</dbReference>
<dbReference type="PROSITE" id="PS50102">
    <property type="entry name" value="RRM"/>
    <property type="match status" value="1"/>
</dbReference>
<evidence type="ECO:0000256" key="3">
    <source>
        <dbReference type="SAM" id="MobiDB-lite"/>
    </source>
</evidence>
<comment type="caution">
    <text evidence="5">The sequence shown here is derived from an EMBL/GenBank/DDBJ whole genome shotgun (WGS) entry which is preliminary data.</text>
</comment>
<dbReference type="GO" id="GO:0061574">
    <property type="term" value="C:ASAP complex"/>
    <property type="evidence" value="ECO:0007669"/>
    <property type="project" value="TreeGrafter"/>
</dbReference>
<evidence type="ECO:0000256" key="2">
    <source>
        <dbReference type="PROSITE-ProRule" id="PRU00176"/>
    </source>
</evidence>
<feature type="compositionally biased region" description="Basic residues" evidence="3">
    <location>
        <begin position="263"/>
        <end position="272"/>
    </location>
</feature>
<evidence type="ECO:0000256" key="1">
    <source>
        <dbReference type="ARBA" id="ARBA00022884"/>
    </source>
</evidence>
<keyword evidence="6" id="KW-1185">Reference proteome</keyword>
<feature type="region of interest" description="Disordered" evidence="3">
    <location>
        <begin position="244"/>
        <end position="281"/>
    </location>
</feature>
<sequence length="281" mass="31320">MPSRSPSPARSSADRTPYYNDSPYDGSGRDRGRSDEASKQSRNPRVGSRSRSPKSRSRSRTPSQSRVRSRSRSLSRSRSRSRSHSPPRGRSLSRTPSPRPKDAPRSQSPARGRSVAGSRSRSRSNARPRSTSRSRSPVGKHARQDSRDSDPDLTLVSTITIKNLTKNVTEAHIKEILSTYGKIKSILFPINPRFRNNMGYANVEFETREEALVVLEGWNGGQLDGEILEVTFAKKVVNPVPASTPGFAAERFGRNRQLSPLRRGGRPRSPPRRRNEGNLIP</sequence>
<protein>
    <submittedName>
        <fullName evidence="5">RNA-binding protein with serine-rich domain 1</fullName>
    </submittedName>
</protein>
<organism evidence="5 6">
    <name type="scientific">Lunasporangiospora selenospora</name>
    <dbReference type="NCBI Taxonomy" id="979761"/>
    <lineage>
        <taxon>Eukaryota</taxon>
        <taxon>Fungi</taxon>
        <taxon>Fungi incertae sedis</taxon>
        <taxon>Mucoromycota</taxon>
        <taxon>Mortierellomycotina</taxon>
        <taxon>Mortierellomycetes</taxon>
        <taxon>Mortierellales</taxon>
        <taxon>Mortierellaceae</taxon>
        <taxon>Lunasporangiospora</taxon>
    </lineage>
</organism>
<dbReference type="GO" id="GO:0005654">
    <property type="term" value="C:nucleoplasm"/>
    <property type="evidence" value="ECO:0007669"/>
    <property type="project" value="TreeGrafter"/>
</dbReference>
<feature type="compositionally biased region" description="Low complexity" evidence="3">
    <location>
        <begin position="1"/>
        <end position="11"/>
    </location>
</feature>
<accession>A0A9P6FP49</accession>
<evidence type="ECO:0000313" key="6">
    <source>
        <dbReference type="Proteomes" id="UP000780801"/>
    </source>
</evidence>
<keyword evidence="1 2" id="KW-0694">RNA-binding</keyword>
<dbReference type="Pfam" id="PF00076">
    <property type="entry name" value="RRM_1"/>
    <property type="match status" value="1"/>
</dbReference>
<gene>
    <name evidence="5" type="primary">RNPS1</name>
    <name evidence="5" type="ORF">BGW38_004583</name>
</gene>
<dbReference type="PANTHER" id="PTHR15481">
    <property type="entry name" value="RIBONUCLEIC ACID BINDING PROTEIN S1"/>
    <property type="match status" value="1"/>
</dbReference>
<dbReference type="SUPFAM" id="SSF54928">
    <property type="entry name" value="RNA-binding domain, RBD"/>
    <property type="match status" value="1"/>
</dbReference>
<dbReference type="InterPro" id="IPR035979">
    <property type="entry name" value="RBD_domain_sf"/>
</dbReference>
<dbReference type="InterPro" id="IPR000504">
    <property type="entry name" value="RRM_dom"/>
</dbReference>
<feature type="compositionally biased region" description="Basic residues" evidence="3">
    <location>
        <begin position="67"/>
        <end position="87"/>
    </location>
</feature>
<evidence type="ECO:0000259" key="4">
    <source>
        <dbReference type="PROSITE" id="PS50102"/>
    </source>
</evidence>
<dbReference type="InterPro" id="IPR012677">
    <property type="entry name" value="Nucleotide-bd_a/b_plait_sf"/>
</dbReference>
<dbReference type="EMBL" id="JAABOA010002920">
    <property type="protein sequence ID" value="KAF9579240.1"/>
    <property type="molecule type" value="Genomic_DNA"/>
</dbReference>
<dbReference type="GO" id="GO:0005737">
    <property type="term" value="C:cytoplasm"/>
    <property type="evidence" value="ECO:0007669"/>
    <property type="project" value="TreeGrafter"/>
</dbReference>
<dbReference type="AlphaFoldDB" id="A0A9P6FP49"/>
<dbReference type="SMART" id="SM00360">
    <property type="entry name" value="RRM"/>
    <property type="match status" value="1"/>
</dbReference>
<evidence type="ECO:0000313" key="5">
    <source>
        <dbReference type="EMBL" id="KAF9579240.1"/>
    </source>
</evidence>
<dbReference type="GO" id="GO:0003723">
    <property type="term" value="F:RNA binding"/>
    <property type="evidence" value="ECO:0007669"/>
    <property type="project" value="UniProtKB-UniRule"/>
</dbReference>
<feature type="compositionally biased region" description="Basic residues" evidence="3">
    <location>
        <begin position="120"/>
        <end position="132"/>
    </location>
</feature>
<name>A0A9P6FP49_9FUNG</name>
<feature type="compositionally biased region" description="Basic and acidic residues" evidence="3">
    <location>
        <begin position="27"/>
        <end position="39"/>
    </location>
</feature>
<feature type="domain" description="RRM" evidence="4">
    <location>
        <begin position="157"/>
        <end position="235"/>
    </location>
</feature>
<dbReference type="Gene3D" id="3.30.70.330">
    <property type="match status" value="1"/>
</dbReference>
<proteinExistence type="predicted"/>